<dbReference type="PANTHER" id="PTHR43794:SF11">
    <property type="entry name" value="AMIDOHYDROLASE-RELATED DOMAIN-CONTAINING PROTEIN"/>
    <property type="match status" value="1"/>
</dbReference>
<gene>
    <name evidence="4" type="ORF">ABOZ73_08650</name>
</gene>
<protein>
    <submittedName>
        <fullName evidence="4">Amidohydrolase family protein</fullName>
    </submittedName>
</protein>
<evidence type="ECO:0000313" key="4">
    <source>
        <dbReference type="EMBL" id="XDO98467.1"/>
    </source>
</evidence>
<dbReference type="RefSeq" id="WP_369062342.1">
    <property type="nucleotide sequence ID" value="NZ_CP158375.1"/>
</dbReference>
<evidence type="ECO:0000259" key="3">
    <source>
        <dbReference type="Pfam" id="PF01979"/>
    </source>
</evidence>
<proteinExistence type="inferred from homology"/>
<comment type="similarity">
    <text evidence="1">Belongs to the metallo-dependent hydrolases superfamily. ATZ/TRZ family.</text>
</comment>
<dbReference type="PANTHER" id="PTHR43794">
    <property type="entry name" value="AMINOHYDROLASE SSNA-RELATED"/>
    <property type="match status" value="1"/>
</dbReference>
<dbReference type="Pfam" id="PF01979">
    <property type="entry name" value="Amidohydro_1"/>
    <property type="match status" value="1"/>
</dbReference>
<evidence type="ECO:0000256" key="2">
    <source>
        <dbReference type="ARBA" id="ARBA00022801"/>
    </source>
</evidence>
<dbReference type="InterPro" id="IPR050287">
    <property type="entry name" value="MTA/SAH_deaminase"/>
</dbReference>
<dbReference type="SUPFAM" id="SSF51338">
    <property type="entry name" value="Composite domain of metallo-dependent hydrolases"/>
    <property type="match status" value="1"/>
</dbReference>
<reference evidence="4" key="1">
    <citation type="submission" date="2024-06" db="EMBL/GenBank/DDBJ databases">
        <title>Caulobacter inopinatus, sp. nov.</title>
        <authorList>
            <person name="Donachie S.P."/>
        </authorList>
    </citation>
    <scope>NUCLEOTIDE SEQUENCE</scope>
    <source>
        <strain evidence="4">73W</strain>
    </source>
</reference>
<dbReference type="InterPro" id="IPR011059">
    <property type="entry name" value="Metal-dep_hydrolase_composite"/>
</dbReference>
<dbReference type="InterPro" id="IPR006311">
    <property type="entry name" value="TAT_signal"/>
</dbReference>
<sequence length="505" mass="54069">MAQLTRQQLLRAMTALGAGAAAHGRALASQASAAARTLIKGADVITMDPAQGELSTVDVLIDHGKIAAIGRGLSAAGAHVVDASGMILMPGMADGHRHIWQCVEAGRVVKTNHRDFSANYQIWKMKWMPCATAEDHEFIAYYGGLQAIDSGVTALIDHAHGQHTADRTMAAARGLKSSGVSGWYAHQVSHTIDYGPGDTLPLAHASKQAGAFTDASHWDAMRRLRAEVFNGSSDLLQLGMALSVGSQGQPIERVKAEEFIPSRRLGVGLITFHANRIPPYPAGRFGHRGLGIRDLHEAGLLADDVHCSHGVGLSDDELGLMRQSGAMLCATCMAETFPRNAQARRDPAMARGRKAGVRTGIGIDAPLAMTSDYFEHIRASYYLMSQHEESAAIVADYTSTDLLDVATRAGYDAINLGGVAGQVKVGQRADLVLLSTDRPGFPTAGGLADRVVNYAARSDIDSVWVAGRLRKSGGRMIGVDWKAMNARLRTIQERIHQQARTITFV</sequence>
<dbReference type="Gene3D" id="3.20.20.140">
    <property type="entry name" value="Metal-dependent hydrolases"/>
    <property type="match status" value="1"/>
</dbReference>
<dbReference type="PROSITE" id="PS51318">
    <property type="entry name" value="TAT"/>
    <property type="match status" value="1"/>
</dbReference>
<dbReference type="GO" id="GO:0016810">
    <property type="term" value="F:hydrolase activity, acting on carbon-nitrogen (but not peptide) bonds"/>
    <property type="evidence" value="ECO:0007669"/>
    <property type="project" value="InterPro"/>
</dbReference>
<dbReference type="InterPro" id="IPR032466">
    <property type="entry name" value="Metal_Hydrolase"/>
</dbReference>
<organism evidence="4">
    <name type="scientific">Caulobacter sp. 73W</name>
    <dbReference type="NCBI Taxonomy" id="3161137"/>
    <lineage>
        <taxon>Bacteria</taxon>
        <taxon>Pseudomonadati</taxon>
        <taxon>Pseudomonadota</taxon>
        <taxon>Alphaproteobacteria</taxon>
        <taxon>Caulobacterales</taxon>
        <taxon>Caulobacteraceae</taxon>
        <taxon>Caulobacter</taxon>
    </lineage>
</organism>
<keyword evidence="2" id="KW-0378">Hydrolase</keyword>
<name>A0AB39KXY8_9CAUL</name>
<dbReference type="InterPro" id="IPR006680">
    <property type="entry name" value="Amidohydro-rel"/>
</dbReference>
<accession>A0AB39KXY8</accession>
<dbReference type="Gene3D" id="2.30.40.10">
    <property type="entry name" value="Urease, subunit C, domain 1"/>
    <property type="match status" value="1"/>
</dbReference>
<evidence type="ECO:0000256" key="1">
    <source>
        <dbReference type="ARBA" id="ARBA00006745"/>
    </source>
</evidence>
<dbReference type="SUPFAM" id="SSF51556">
    <property type="entry name" value="Metallo-dependent hydrolases"/>
    <property type="match status" value="1"/>
</dbReference>
<dbReference type="AlphaFoldDB" id="A0AB39KXY8"/>
<dbReference type="EMBL" id="CP158375">
    <property type="protein sequence ID" value="XDO98467.1"/>
    <property type="molecule type" value="Genomic_DNA"/>
</dbReference>
<feature type="domain" description="Amidohydrolase-related" evidence="3">
    <location>
        <begin position="289"/>
        <end position="469"/>
    </location>
</feature>